<gene>
    <name evidence="3" type="ORF">J437_LFUL008600</name>
</gene>
<organism evidence="3 4">
    <name type="scientific">Ladona fulva</name>
    <name type="common">Scarce chaser dragonfly</name>
    <name type="synonym">Libellula fulva</name>
    <dbReference type="NCBI Taxonomy" id="123851"/>
    <lineage>
        <taxon>Eukaryota</taxon>
        <taxon>Metazoa</taxon>
        <taxon>Ecdysozoa</taxon>
        <taxon>Arthropoda</taxon>
        <taxon>Hexapoda</taxon>
        <taxon>Insecta</taxon>
        <taxon>Pterygota</taxon>
        <taxon>Palaeoptera</taxon>
        <taxon>Odonata</taxon>
        <taxon>Epiprocta</taxon>
        <taxon>Anisoptera</taxon>
        <taxon>Libelluloidea</taxon>
        <taxon>Libellulidae</taxon>
        <taxon>Ladona</taxon>
    </lineage>
</organism>
<reference evidence="3" key="1">
    <citation type="submission" date="2013-04" db="EMBL/GenBank/DDBJ databases">
        <authorList>
            <person name="Qu J."/>
            <person name="Murali S.C."/>
            <person name="Bandaranaike D."/>
            <person name="Bellair M."/>
            <person name="Blankenburg K."/>
            <person name="Chao H."/>
            <person name="Dinh H."/>
            <person name="Doddapaneni H."/>
            <person name="Downs B."/>
            <person name="Dugan-Rocha S."/>
            <person name="Elkadiri S."/>
            <person name="Gnanaolivu R.D."/>
            <person name="Hernandez B."/>
            <person name="Javaid M."/>
            <person name="Jayaseelan J.C."/>
            <person name="Lee S."/>
            <person name="Li M."/>
            <person name="Ming W."/>
            <person name="Munidasa M."/>
            <person name="Muniz J."/>
            <person name="Nguyen L."/>
            <person name="Ongeri F."/>
            <person name="Osuji N."/>
            <person name="Pu L.-L."/>
            <person name="Puazo M."/>
            <person name="Qu C."/>
            <person name="Quiroz J."/>
            <person name="Raj R."/>
            <person name="Weissenberger G."/>
            <person name="Xin Y."/>
            <person name="Zou X."/>
            <person name="Han Y."/>
            <person name="Richards S."/>
            <person name="Worley K."/>
            <person name="Muzny D."/>
            <person name="Gibbs R."/>
        </authorList>
    </citation>
    <scope>NUCLEOTIDE SEQUENCE</scope>
    <source>
        <strain evidence="3">Sampled in the wild</strain>
    </source>
</reference>
<feature type="transmembrane region" description="Helical" evidence="2">
    <location>
        <begin position="20"/>
        <end position="40"/>
    </location>
</feature>
<evidence type="ECO:0000256" key="1">
    <source>
        <dbReference type="SAM" id="Coils"/>
    </source>
</evidence>
<dbReference type="Proteomes" id="UP000792457">
    <property type="component" value="Unassembled WGS sequence"/>
</dbReference>
<dbReference type="PANTHER" id="PTHR18911:SF5">
    <property type="entry name" value="COILED-COIL DOMAIN-CONTAINING PROTEIN 186"/>
    <property type="match status" value="1"/>
</dbReference>
<evidence type="ECO:0000313" key="4">
    <source>
        <dbReference type="Proteomes" id="UP000792457"/>
    </source>
</evidence>
<evidence type="ECO:0000313" key="3">
    <source>
        <dbReference type="EMBL" id="KAG8231829.1"/>
    </source>
</evidence>
<dbReference type="PANTHER" id="PTHR18911">
    <property type="entry name" value="CTCL TUMOR ANTIGEN HD-CL-01"/>
    <property type="match status" value="1"/>
</dbReference>
<name>A0A8K0P5P2_LADFU</name>
<feature type="coiled-coil region" evidence="1">
    <location>
        <begin position="363"/>
        <end position="436"/>
    </location>
</feature>
<dbReference type="GO" id="GO:0099518">
    <property type="term" value="P:vesicle cytoskeletal trafficking"/>
    <property type="evidence" value="ECO:0007669"/>
    <property type="project" value="TreeGrafter"/>
</dbReference>
<keyword evidence="1" id="KW-0175">Coiled coil</keyword>
<accession>A0A8K0P5P2</accession>
<dbReference type="InterPro" id="IPR038830">
    <property type="entry name" value="CCDC186"/>
</dbReference>
<proteinExistence type="predicted"/>
<keyword evidence="2" id="KW-0472">Membrane</keyword>
<feature type="coiled-coil region" evidence="1">
    <location>
        <begin position="79"/>
        <end position="334"/>
    </location>
</feature>
<sequence>MCFVLVALLNQDDRNCCNQLYCTFLHLLEIFFILLMIYGYEIMDEIITKMYEGANREKEAMVMRYATSERDVIEGKKEREAMDKKIREMTKEREILLNKVKAMNGEKARICLMLDGKCNDLAEVQKENEKLKEELNLREVKLKWTQNKLKAETDCHKETKVRLDNVSQKLQSYEEEIENVRRESQEMVRAFRESQENRAFTLDQQLKEQQAQLIMERHEKEDKEGVRKVLQHEIENFKAKQKVIIEENNLLSVKVQKLEKERLEYEQNLSNQKRVVDEQRQQMADLSARLTHMESLQLQLQHEHEKVLAAQGEVERLRQNNAELQQEMSACREREAELLAFTQRLTDKNVWLQSEFSATEAKAQQLESEQKPLRKRLLDLESELQRVRQSLETEHQEREEENRVLARHLAERTQRVEQLERDLEDSKGELNVLKRRQAMTIKVYQQSMSALCSFVCVISEIVRFCLCILNLYLQGKYHICEKQICTRLSWYILCSKIIETCFTIDTTKHFLMQN</sequence>
<evidence type="ECO:0000256" key="2">
    <source>
        <dbReference type="SAM" id="Phobius"/>
    </source>
</evidence>
<reference evidence="3" key="2">
    <citation type="submission" date="2017-10" db="EMBL/GenBank/DDBJ databases">
        <title>Ladona fulva Genome sequencing and assembly.</title>
        <authorList>
            <person name="Murali S."/>
            <person name="Richards S."/>
            <person name="Bandaranaike D."/>
            <person name="Bellair M."/>
            <person name="Blankenburg K."/>
            <person name="Chao H."/>
            <person name="Dinh H."/>
            <person name="Doddapaneni H."/>
            <person name="Dugan-Rocha S."/>
            <person name="Elkadiri S."/>
            <person name="Gnanaolivu R."/>
            <person name="Hernandez B."/>
            <person name="Skinner E."/>
            <person name="Javaid M."/>
            <person name="Lee S."/>
            <person name="Li M."/>
            <person name="Ming W."/>
            <person name="Munidasa M."/>
            <person name="Muniz J."/>
            <person name="Nguyen L."/>
            <person name="Hughes D."/>
            <person name="Osuji N."/>
            <person name="Pu L.-L."/>
            <person name="Puazo M."/>
            <person name="Qu C."/>
            <person name="Quiroz J."/>
            <person name="Raj R."/>
            <person name="Weissenberger G."/>
            <person name="Xin Y."/>
            <person name="Zou X."/>
            <person name="Han Y."/>
            <person name="Worley K."/>
            <person name="Muzny D."/>
            <person name="Gibbs R."/>
        </authorList>
    </citation>
    <scope>NUCLEOTIDE SEQUENCE</scope>
    <source>
        <strain evidence="3">Sampled in the wild</strain>
    </source>
</reference>
<keyword evidence="2" id="KW-1133">Transmembrane helix</keyword>
<dbReference type="GO" id="GO:0005802">
    <property type="term" value="C:trans-Golgi network"/>
    <property type="evidence" value="ECO:0007669"/>
    <property type="project" value="TreeGrafter"/>
</dbReference>
<protein>
    <submittedName>
        <fullName evidence="3">Uncharacterized protein</fullName>
    </submittedName>
</protein>
<comment type="caution">
    <text evidence="3">The sequence shown here is derived from an EMBL/GenBank/DDBJ whole genome shotgun (WGS) entry which is preliminary data.</text>
</comment>
<dbReference type="AlphaFoldDB" id="A0A8K0P5P2"/>
<keyword evidence="2" id="KW-0812">Transmembrane</keyword>
<dbReference type="GO" id="GO:0031267">
    <property type="term" value="F:small GTPase binding"/>
    <property type="evidence" value="ECO:0007669"/>
    <property type="project" value="TreeGrafter"/>
</dbReference>
<keyword evidence="4" id="KW-1185">Reference proteome</keyword>
<dbReference type="OrthoDB" id="5583482at2759"/>
<dbReference type="EMBL" id="KZ308579">
    <property type="protein sequence ID" value="KAG8231829.1"/>
    <property type="molecule type" value="Genomic_DNA"/>
</dbReference>